<keyword evidence="2" id="KW-1185">Reference proteome</keyword>
<name>A0ABQ8KG59_9APHY</name>
<reference evidence="1 2" key="1">
    <citation type="journal article" date="2021" name="Environ. Microbiol.">
        <title>Gene family expansions and transcriptome signatures uncover fungal adaptations to wood decay.</title>
        <authorList>
            <person name="Hage H."/>
            <person name="Miyauchi S."/>
            <person name="Viragh M."/>
            <person name="Drula E."/>
            <person name="Min B."/>
            <person name="Chaduli D."/>
            <person name="Navarro D."/>
            <person name="Favel A."/>
            <person name="Norest M."/>
            <person name="Lesage-Meessen L."/>
            <person name="Balint B."/>
            <person name="Merenyi Z."/>
            <person name="de Eugenio L."/>
            <person name="Morin E."/>
            <person name="Martinez A.T."/>
            <person name="Baldrian P."/>
            <person name="Stursova M."/>
            <person name="Martinez M.J."/>
            <person name="Novotny C."/>
            <person name="Magnuson J.K."/>
            <person name="Spatafora J.W."/>
            <person name="Maurice S."/>
            <person name="Pangilinan J."/>
            <person name="Andreopoulos W."/>
            <person name="LaButti K."/>
            <person name="Hundley H."/>
            <person name="Na H."/>
            <person name="Kuo A."/>
            <person name="Barry K."/>
            <person name="Lipzen A."/>
            <person name="Henrissat B."/>
            <person name="Riley R."/>
            <person name="Ahrendt S."/>
            <person name="Nagy L.G."/>
            <person name="Grigoriev I.V."/>
            <person name="Martin F."/>
            <person name="Rosso M.N."/>
        </authorList>
    </citation>
    <scope>NUCLEOTIDE SEQUENCE [LARGE SCALE GENOMIC DNA]</scope>
    <source>
        <strain evidence="1 2">CIRM-BRFM 1785</strain>
    </source>
</reference>
<dbReference type="Proteomes" id="UP000814176">
    <property type="component" value="Unassembled WGS sequence"/>
</dbReference>
<comment type="caution">
    <text evidence="1">The sequence shown here is derived from an EMBL/GenBank/DDBJ whole genome shotgun (WGS) entry which is preliminary data.</text>
</comment>
<dbReference type="GeneID" id="72000246"/>
<organism evidence="1 2">
    <name type="scientific">Rhodofomes roseus</name>
    <dbReference type="NCBI Taxonomy" id="34475"/>
    <lineage>
        <taxon>Eukaryota</taxon>
        <taxon>Fungi</taxon>
        <taxon>Dikarya</taxon>
        <taxon>Basidiomycota</taxon>
        <taxon>Agaricomycotina</taxon>
        <taxon>Agaricomycetes</taxon>
        <taxon>Polyporales</taxon>
        <taxon>Rhodofomes</taxon>
    </lineage>
</organism>
<dbReference type="EMBL" id="JADCUA010000010">
    <property type="protein sequence ID" value="KAH9836768.1"/>
    <property type="molecule type" value="Genomic_DNA"/>
</dbReference>
<evidence type="ECO:0000313" key="2">
    <source>
        <dbReference type="Proteomes" id="UP000814176"/>
    </source>
</evidence>
<accession>A0ABQ8KG59</accession>
<evidence type="ECO:0000313" key="1">
    <source>
        <dbReference type="EMBL" id="KAH9836768.1"/>
    </source>
</evidence>
<protein>
    <submittedName>
        <fullName evidence="1">Uncharacterized protein</fullName>
    </submittedName>
</protein>
<sequence length="212" mass="23866">MREDVVRADVAMSCGGVRGIKQNTVGEAVRRSWKVAFSGKWAQPQAHRARARTSHRGRRDWPNGFMRSTAILISRTDTRSGQSDCRCCPGRDPCAASCHHAWRCASARVQSLAQIKLRCGFFLLFCFRSLQIVGVSDSSGQRRCACLKPYPGMVARKGHIYPGRRAIICNGRHSTRRALRDEAAEFFLDRQNTSRVRRQDAGSISKWLGRRS</sequence>
<gene>
    <name evidence="1" type="ORF">C8Q71DRAFT_58374</name>
</gene>
<proteinExistence type="predicted"/>
<dbReference type="RefSeq" id="XP_047779006.1">
    <property type="nucleotide sequence ID" value="XM_047919514.1"/>
</dbReference>